<sequence>MKNFLFIAKSRNFIPLFILQFFLLATVYAVEPTTYPNQTVHVTTPFPPGGAADVVVRLVSQKLSEELGVSFIVENRPGAGGSIGAKYISQLPPDGYNLLITSSSTMSINPHFMKKIGYDPFTSFTPISLIGYSPNVFVVTPNLPFKTVQEFIAAAKAQPGKYNFASNGPGTSSHLTGELFQQSAGVELLHVPYKGASPAVVDVAGGQVTGLFAAFASVGPLIKSGKLKALGVTSMKRMEIAPQIPTLNESGLPNFESLQWWGVFAPANLPVNIQVKLNEAMNKILKQQETKTRFAEESIMVLGGSPEDLKNYLRNDFNKWGKLISSGKFSLN</sequence>
<dbReference type="PIRSF" id="PIRSF017082">
    <property type="entry name" value="YflP"/>
    <property type="match status" value="1"/>
</dbReference>
<gene>
    <name evidence="2" type="ORF">SAMN06296008_10410</name>
</gene>
<accession>A0A1W1YXU6</accession>
<dbReference type="PANTHER" id="PTHR42928:SF5">
    <property type="entry name" value="BLR1237 PROTEIN"/>
    <property type="match status" value="1"/>
</dbReference>
<dbReference type="Pfam" id="PF03401">
    <property type="entry name" value="TctC"/>
    <property type="match status" value="1"/>
</dbReference>
<evidence type="ECO:0000256" key="1">
    <source>
        <dbReference type="ARBA" id="ARBA00006987"/>
    </source>
</evidence>
<dbReference type="InterPro" id="IPR005064">
    <property type="entry name" value="BUG"/>
</dbReference>
<protein>
    <submittedName>
        <fullName evidence="2">Tripartite-type tricarboxylate transporter, receptor component TctC</fullName>
    </submittedName>
</protein>
<organism evidence="2 3">
    <name type="scientific">Polynucleobacter kasalickyi</name>
    <dbReference type="NCBI Taxonomy" id="1938817"/>
    <lineage>
        <taxon>Bacteria</taxon>
        <taxon>Pseudomonadati</taxon>
        <taxon>Pseudomonadota</taxon>
        <taxon>Betaproteobacteria</taxon>
        <taxon>Burkholderiales</taxon>
        <taxon>Burkholderiaceae</taxon>
        <taxon>Polynucleobacter</taxon>
    </lineage>
</organism>
<name>A0A1W1YXU6_9BURK</name>
<dbReference type="SUPFAM" id="SSF53850">
    <property type="entry name" value="Periplasmic binding protein-like II"/>
    <property type="match status" value="1"/>
</dbReference>
<keyword evidence="2" id="KW-0675">Receptor</keyword>
<proteinExistence type="inferred from homology"/>
<dbReference type="Proteomes" id="UP000192708">
    <property type="component" value="Unassembled WGS sequence"/>
</dbReference>
<dbReference type="EMBL" id="FWXJ01000004">
    <property type="protein sequence ID" value="SMC41047.1"/>
    <property type="molecule type" value="Genomic_DNA"/>
</dbReference>
<dbReference type="Gene3D" id="3.40.190.10">
    <property type="entry name" value="Periplasmic binding protein-like II"/>
    <property type="match status" value="1"/>
</dbReference>
<dbReference type="AlphaFoldDB" id="A0A1W1YXU6"/>
<dbReference type="Gene3D" id="3.40.190.150">
    <property type="entry name" value="Bordetella uptake gene, domain 1"/>
    <property type="match status" value="1"/>
</dbReference>
<dbReference type="InterPro" id="IPR042100">
    <property type="entry name" value="Bug_dom1"/>
</dbReference>
<dbReference type="RefSeq" id="WP_159460813.1">
    <property type="nucleotide sequence ID" value="NZ_FWXJ01000004.1"/>
</dbReference>
<dbReference type="OrthoDB" id="8959114at2"/>
<dbReference type="CDD" id="cd07012">
    <property type="entry name" value="PBP2_Bug_TTT"/>
    <property type="match status" value="1"/>
</dbReference>
<evidence type="ECO:0000313" key="3">
    <source>
        <dbReference type="Proteomes" id="UP000192708"/>
    </source>
</evidence>
<evidence type="ECO:0000313" key="2">
    <source>
        <dbReference type="EMBL" id="SMC41047.1"/>
    </source>
</evidence>
<dbReference type="PANTHER" id="PTHR42928">
    <property type="entry name" value="TRICARBOXYLATE-BINDING PROTEIN"/>
    <property type="match status" value="1"/>
</dbReference>
<keyword evidence="3" id="KW-1185">Reference proteome</keyword>
<reference evidence="2 3" key="1">
    <citation type="submission" date="2017-04" db="EMBL/GenBank/DDBJ databases">
        <authorList>
            <person name="Afonso C.L."/>
            <person name="Miller P.J."/>
            <person name="Scott M.A."/>
            <person name="Spackman E."/>
            <person name="Goraichik I."/>
            <person name="Dimitrov K.M."/>
            <person name="Suarez D.L."/>
            <person name="Swayne D.E."/>
        </authorList>
    </citation>
    <scope>NUCLEOTIDE SEQUENCE [LARGE SCALE GENOMIC DNA]</scope>
    <source>
        <strain evidence="2 3">VK13</strain>
    </source>
</reference>
<comment type="similarity">
    <text evidence="1">Belongs to the UPF0065 (bug) family.</text>
</comment>
<dbReference type="STRING" id="1938817.SAMN06296008_10410"/>